<dbReference type="EMBL" id="CZAQ01000005">
    <property type="protein sequence ID" value="CUO90358.1"/>
    <property type="molecule type" value="Genomic_DNA"/>
</dbReference>
<evidence type="ECO:0000256" key="1">
    <source>
        <dbReference type="ARBA" id="ARBA00004651"/>
    </source>
</evidence>
<keyword evidence="6 8" id="KW-1133">Transmembrane helix</keyword>
<dbReference type="AlphaFoldDB" id="A0A174IYC8"/>
<dbReference type="Proteomes" id="UP000095454">
    <property type="component" value="Unassembled WGS sequence"/>
</dbReference>
<keyword evidence="7 8" id="KW-0472">Membrane</keyword>
<keyword evidence="5 8" id="KW-0812">Transmembrane</keyword>
<evidence type="ECO:0000256" key="7">
    <source>
        <dbReference type="ARBA" id="ARBA00023136"/>
    </source>
</evidence>
<dbReference type="PANTHER" id="PTHR34979:SF1">
    <property type="entry name" value="INNER MEMBRANE PROTEIN YGAZ"/>
    <property type="match status" value="1"/>
</dbReference>
<accession>A0A174IYC8</accession>
<dbReference type="RefSeq" id="WP_055250651.1">
    <property type="nucleotide sequence ID" value="NZ_CABIXX010000005.1"/>
</dbReference>
<evidence type="ECO:0000256" key="4">
    <source>
        <dbReference type="ARBA" id="ARBA00022475"/>
    </source>
</evidence>
<feature type="transmembrane region" description="Helical" evidence="8">
    <location>
        <begin position="127"/>
        <end position="147"/>
    </location>
</feature>
<comment type="similarity">
    <text evidence="2">Belongs to the AzlC family.</text>
</comment>
<evidence type="ECO:0000256" key="8">
    <source>
        <dbReference type="SAM" id="Phobius"/>
    </source>
</evidence>
<dbReference type="GO" id="GO:0005886">
    <property type="term" value="C:plasma membrane"/>
    <property type="evidence" value="ECO:0007669"/>
    <property type="project" value="UniProtKB-SubCell"/>
</dbReference>
<evidence type="ECO:0000256" key="5">
    <source>
        <dbReference type="ARBA" id="ARBA00022692"/>
    </source>
</evidence>
<evidence type="ECO:0000256" key="3">
    <source>
        <dbReference type="ARBA" id="ARBA00022448"/>
    </source>
</evidence>
<protein>
    <submittedName>
        <fullName evidence="9">Azaleucine resistance protein AzlC</fullName>
    </submittedName>
</protein>
<dbReference type="GO" id="GO:1903785">
    <property type="term" value="P:L-valine transmembrane transport"/>
    <property type="evidence" value="ECO:0007669"/>
    <property type="project" value="TreeGrafter"/>
</dbReference>
<sequence>MVLKIVKTVWPVMLTYVAIAAPCGMIMAQTGMEPWMVFALSSTFVTGSGQFMICNLWLAGVPAASIVASVAAISSRFALYSASIAPHLRGASKRQTLAVAATLTEEAYGISLAKLVKGEDWGPLESFVLNVILIATWGVSCTTGAIVGAVVDVPTAIAGFVCTSLFICLLFSQRLSRGNVVAAGLAAVSVAICKFLGWTNIAVPASVLVGVVTALACDVLAEGRGARDAR</sequence>
<proteinExistence type="inferred from homology"/>
<evidence type="ECO:0000256" key="2">
    <source>
        <dbReference type="ARBA" id="ARBA00010735"/>
    </source>
</evidence>
<feature type="transmembrane region" description="Helical" evidence="8">
    <location>
        <begin position="178"/>
        <end position="197"/>
    </location>
</feature>
<comment type="subcellular location">
    <subcellularLocation>
        <location evidence="1">Cell membrane</location>
        <topology evidence="1">Multi-pass membrane protein</topology>
    </subcellularLocation>
</comment>
<keyword evidence="3" id="KW-0813">Transport</keyword>
<gene>
    <name evidence="9" type="ORF">ERS852514_00448</name>
</gene>
<feature type="transmembrane region" description="Helical" evidence="8">
    <location>
        <begin position="12"/>
        <end position="28"/>
    </location>
</feature>
<organism evidence="9 10">
    <name type="scientific">Collinsella aerofaciens</name>
    <dbReference type="NCBI Taxonomy" id="74426"/>
    <lineage>
        <taxon>Bacteria</taxon>
        <taxon>Bacillati</taxon>
        <taxon>Actinomycetota</taxon>
        <taxon>Coriobacteriia</taxon>
        <taxon>Coriobacteriales</taxon>
        <taxon>Coriobacteriaceae</taxon>
        <taxon>Collinsella</taxon>
    </lineage>
</organism>
<evidence type="ECO:0000313" key="9">
    <source>
        <dbReference type="EMBL" id="CUO90358.1"/>
    </source>
</evidence>
<keyword evidence="4" id="KW-1003">Cell membrane</keyword>
<dbReference type="PANTHER" id="PTHR34979">
    <property type="entry name" value="INNER MEMBRANE PROTEIN YGAZ"/>
    <property type="match status" value="1"/>
</dbReference>
<reference evidence="9 10" key="1">
    <citation type="submission" date="2015-09" db="EMBL/GenBank/DDBJ databases">
        <authorList>
            <consortium name="Pathogen Informatics"/>
        </authorList>
    </citation>
    <scope>NUCLEOTIDE SEQUENCE [LARGE SCALE GENOMIC DNA]</scope>
    <source>
        <strain evidence="9 10">2789STDY5834902</strain>
    </source>
</reference>
<evidence type="ECO:0000313" key="10">
    <source>
        <dbReference type="Proteomes" id="UP000095454"/>
    </source>
</evidence>
<dbReference type="Pfam" id="PF03591">
    <property type="entry name" value="AzlC"/>
    <property type="match status" value="1"/>
</dbReference>
<name>A0A174IYC8_9ACTN</name>
<dbReference type="InterPro" id="IPR011606">
    <property type="entry name" value="Brnchd-chn_aa_trnsp_permease"/>
</dbReference>
<feature type="transmembrane region" description="Helical" evidence="8">
    <location>
        <begin position="153"/>
        <end position="171"/>
    </location>
</feature>
<evidence type="ECO:0000256" key="6">
    <source>
        <dbReference type="ARBA" id="ARBA00022989"/>
    </source>
</evidence>